<dbReference type="EMBL" id="JADCTT010000017">
    <property type="protein sequence ID" value="KAF9743272.1"/>
    <property type="molecule type" value="Genomic_DNA"/>
</dbReference>
<feature type="region of interest" description="Disordered" evidence="1">
    <location>
        <begin position="27"/>
        <end position="57"/>
    </location>
</feature>
<dbReference type="Proteomes" id="UP000616885">
    <property type="component" value="Unassembled WGS sequence"/>
</dbReference>
<protein>
    <submittedName>
        <fullName evidence="2">Uncharacterized protein</fullName>
    </submittedName>
</protein>
<feature type="region of interest" description="Disordered" evidence="1">
    <location>
        <begin position="88"/>
        <end position="109"/>
    </location>
</feature>
<reference evidence="2" key="1">
    <citation type="submission" date="2020-10" db="EMBL/GenBank/DDBJ databases">
        <title>High-Quality Genome Resource of Clonostachys rosea strain S41 by Oxford Nanopore Long-Read Sequencing.</title>
        <authorList>
            <person name="Wang H."/>
        </authorList>
    </citation>
    <scope>NUCLEOTIDE SEQUENCE</scope>
    <source>
        <strain evidence="2">S41</strain>
    </source>
</reference>
<evidence type="ECO:0000313" key="2">
    <source>
        <dbReference type="EMBL" id="KAF9743272.1"/>
    </source>
</evidence>
<organism evidence="2 3">
    <name type="scientific">Bionectria ochroleuca</name>
    <name type="common">Gliocladium roseum</name>
    <dbReference type="NCBI Taxonomy" id="29856"/>
    <lineage>
        <taxon>Eukaryota</taxon>
        <taxon>Fungi</taxon>
        <taxon>Dikarya</taxon>
        <taxon>Ascomycota</taxon>
        <taxon>Pezizomycotina</taxon>
        <taxon>Sordariomycetes</taxon>
        <taxon>Hypocreomycetidae</taxon>
        <taxon>Hypocreales</taxon>
        <taxon>Bionectriaceae</taxon>
        <taxon>Clonostachys</taxon>
    </lineage>
</organism>
<sequence>MAVVHVVEASDCAGPNASPDGCHILSLRDWPGTTPSPTNPADQSQAETGREGGGRQGAVRCGADAWRCALLRCAGRICLVLGCQKPAGRTAPPTGLAASAPPRVSRMDDTDESVLSGQYCARATALQPNCLASSVPTLPNDLVAALGLSSHSQ</sequence>
<proteinExistence type="predicted"/>
<dbReference type="AlphaFoldDB" id="A0A8H7K206"/>
<accession>A0A8H7K206</accession>
<evidence type="ECO:0000313" key="3">
    <source>
        <dbReference type="Proteomes" id="UP000616885"/>
    </source>
</evidence>
<gene>
    <name evidence="2" type="ORF">IM811_006363</name>
</gene>
<evidence type="ECO:0000256" key="1">
    <source>
        <dbReference type="SAM" id="MobiDB-lite"/>
    </source>
</evidence>
<feature type="compositionally biased region" description="Polar residues" evidence="1">
    <location>
        <begin position="33"/>
        <end position="47"/>
    </location>
</feature>
<name>A0A8H7K206_BIOOC</name>
<comment type="caution">
    <text evidence="2">The sequence shown here is derived from an EMBL/GenBank/DDBJ whole genome shotgun (WGS) entry which is preliminary data.</text>
</comment>